<feature type="transmembrane region" description="Helical" evidence="12">
    <location>
        <begin position="130"/>
        <end position="153"/>
    </location>
</feature>
<keyword evidence="10 12" id="KW-0408">Iron</keyword>
<protein>
    <submittedName>
        <fullName evidence="13">Cytochrome ubiquinol oxidase subunit I</fullName>
    </submittedName>
</protein>
<organism evidence="13 14">
    <name type="scientific">Polaromonas eurypsychrophila</name>
    <dbReference type="NCBI Taxonomy" id="1614635"/>
    <lineage>
        <taxon>Bacteria</taxon>
        <taxon>Pseudomonadati</taxon>
        <taxon>Pseudomonadota</taxon>
        <taxon>Betaproteobacteria</taxon>
        <taxon>Burkholderiales</taxon>
        <taxon>Comamonadaceae</taxon>
        <taxon>Polaromonas</taxon>
    </lineage>
</organism>
<dbReference type="GO" id="GO:0009055">
    <property type="term" value="F:electron transfer activity"/>
    <property type="evidence" value="ECO:0007669"/>
    <property type="project" value="UniProtKB-UniRule"/>
</dbReference>
<evidence type="ECO:0000256" key="1">
    <source>
        <dbReference type="ARBA" id="ARBA00004651"/>
    </source>
</evidence>
<evidence type="ECO:0000256" key="8">
    <source>
        <dbReference type="ARBA" id="ARBA00022982"/>
    </source>
</evidence>
<evidence type="ECO:0000256" key="4">
    <source>
        <dbReference type="ARBA" id="ARBA00022475"/>
    </source>
</evidence>
<evidence type="ECO:0000256" key="6">
    <source>
        <dbReference type="ARBA" id="ARBA00022692"/>
    </source>
</evidence>
<evidence type="ECO:0000256" key="2">
    <source>
        <dbReference type="ARBA" id="ARBA00009819"/>
    </source>
</evidence>
<keyword evidence="3 12" id="KW-0813">Transport</keyword>
<dbReference type="AlphaFoldDB" id="A0A916SD63"/>
<evidence type="ECO:0000313" key="14">
    <source>
        <dbReference type="Proteomes" id="UP000620596"/>
    </source>
</evidence>
<dbReference type="PANTHER" id="PTHR30365">
    <property type="entry name" value="CYTOCHROME D UBIQUINOL OXIDASE"/>
    <property type="match status" value="1"/>
</dbReference>
<keyword evidence="9 12" id="KW-1133">Transmembrane helix</keyword>
<keyword evidence="5 12" id="KW-0349">Heme</keyword>
<evidence type="ECO:0000256" key="7">
    <source>
        <dbReference type="ARBA" id="ARBA00022723"/>
    </source>
</evidence>
<dbReference type="PANTHER" id="PTHR30365:SF14">
    <property type="entry name" value="CYTOCHROME BD MENAQUINOL OXIDASE SUBUNIT I-RELATED"/>
    <property type="match status" value="1"/>
</dbReference>
<dbReference type="GO" id="GO:0046872">
    <property type="term" value="F:metal ion binding"/>
    <property type="evidence" value="ECO:0007669"/>
    <property type="project" value="UniProtKB-UniRule"/>
</dbReference>
<keyword evidence="4 12" id="KW-1003">Cell membrane</keyword>
<evidence type="ECO:0000256" key="9">
    <source>
        <dbReference type="ARBA" id="ARBA00022989"/>
    </source>
</evidence>
<dbReference type="RefSeq" id="WP_188707556.1">
    <property type="nucleotide sequence ID" value="NZ_BMIG01000003.1"/>
</dbReference>
<evidence type="ECO:0000313" key="13">
    <source>
        <dbReference type="EMBL" id="GGA93573.1"/>
    </source>
</evidence>
<keyword evidence="7 12" id="KW-0479">Metal-binding</keyword>
<dbReference type="GO" id="GO:0005886">
    <property type="term" value="C:plasma membrane"/>
    <property type="evidence" value="ECO:0007669"/>
    <property type="project" value="UniProtKB-SubCell"/>
</dbReference>
<comment type="subcellular location">
    <subcellularLocation>
        <location evidence="12">Cell inner membrane</location>
    </subcellularLocation>
    <subcellularLocation>
        <location evidence="1">Cell membrane</location>
        <topology evidence="1">Multi-pass membrane protein</topology>
    </subcellularLocation>
</comment>
<feature type="transmembrane region" description="Helical" evidence="12">
    <location>
        <begin position="319"/>
        <end position="339"/>
    </location>
</feature>
<evidence type="ECO:0000256" key="10">
    <source>
        <dbReference type="ARBA" id="ARBA00023004"/>
    </source>
</evidence>
<reference evidence="13" key="1">
    <citation type="journal article" date="2014" name="Int. J. Syst. Evol. Microbiol.">
        <title>Complete genome sequence of Corynebacterium casei LMG S-19264T (=DSM 44701T), isolated from a smear-ripened cheese.</title>
        <authorList>
            <consortium name="US DOE Joint Genome Institute (JGI-PGF)"/>
            <person name="Walter F."/>
            <person name="Albersmeier A."/>
            <person name="Kalinowski J."/>
            <person name="Ruckert C."/>
        </authorList>
    </citation>
    <scope>NUCLEOTIDE SEQUENCE</scope>
    <source>
        <strain evidence="13">CGMCC 1.15322</strain>
    </source>
</reference>
<keyword evidence="6 12" id="KW-0812">Transmembrane</keyword>
<feature type="transmembrane region" description="Helical" evidence="12">
    <location>
        <begin position="397"/>
        <end position="415"/>
    </location>
</feature>
<reference evidence="13" key="2">
    <citation type="submission" date="2020-09" db="EMBL/GenBank/DDBJ databases">
        <authorList>
            <person name="Sun Q."/>
            <person name="Zhou Y."/>
        </authorList>
    </citation>
    <scope>NUCLEOTIDE SEQUENCE</scope>
    <source>
        <strain evidence="13">CGMCC 1.15322</strain>
    </source>
</reference>
<evidence type="ECO:0000256" key="3">
    <source>
        <dbReference type="ARBA" id="ARBA00022448"/>
    </source>
</evidence>
<feature type="transmembrane region" description="Helical" evidence="12">
    <location>
        <begin position="220"/>
        <end position="237"/>
    </location>
</feature>
<evidence type="ECO:0000256" key="5">
    <source>
        <dbReference type="ARBA" id="ARBA00022617"/>
    </source>
</evidence>
<dbReference type="PIRSF" id="PIRSF006446">
    <property type="entry name" value="Cyt_quinol_oxidase_1"/>
    <property type="match status" value="1"/>
</dbReference>
<dbReference type="Proteomes" id="UP000620596">
    <property type="component" value="Unassembled WGS sequence"/>
</dbReference>
<feature type="transmembrane region" description="Helical" evidence="12">
    <location>
        <begin position="447"/>
        <end position="469"/>
    </location>
</feature>
<feature type="transmembrane region" description="Helical" evidence="12">
    <location>
        <begin position="56"/>
        <end position="77"/>
    </location>
</feature>
<comment type="caution">
    <text evidence="13">The sequence shown here is derived from an EMBL/GenBank/DDBJ whole genome shotgun (WGS) entry which is preliminary data.</text>
</comment>
<proteinExistence type="inferred from homology"/>
<keyword evidence="14" id="KW-1185">Reference proteome</keyword>
<evidence type="ECO:0000256" key="12">
    <source>
        <dbReference type="PIRNR" id="PIRNR006446"/>
    </source>
</evidence>
<keyword evidence="8 12" id="KW-0249">Electron transport</keyword>
<dbReference type="Pfam" id="PF01654">
    <property type="entry name" value="Cyt_bd_oxida_I"/>
    <property type="match status" value="1"/>
</dbReference>
<dbReference type="GO" id="GO:0019646">
    <property type="term" value="P:aerobic electron transport chain"/>
    <property type="evidence" value="ECO:0007669"/>
    <property type="project" value="InterPro"/>
</dbReference>
<feature type="transmembrane region" description="Helical" evidence="12">
    <location>
        <begin position="97"/>
        <end position="118"/>
    </location>
</feature>
<gene>
    <name evidence="13" type="ORF">GCM10011496_13300</name>
</gene>
<name>A0A916SD63_9BURK</name>
<dbReference type="InterPro" id="IPR002585">
    <property type="entry name" value="Cyt-d_ubiquinol_oxidase_su_1"/>
</dbReference>
<feature type="transmembrane region" description="Helical" evidence="12">
    <location>
        <begin position="187"/>
        <end position="208"/>
    </location>
</feature>
<feature type="transmembrane region" description="Helical" evidence="12">
    <location>
        <begin position="12"/>
        <end position="36"/>
    </location>
</feature>
<dbReference type="GO" id="GO:0020037">
    <property type="term" value="F:heme binding"/>
    <property type="evidence" value="ECO:0007669"/>
    <property type="project" value="TreeGrafter"/>
</dbReference>
<dbReference type="GO" id="GO:0016682">
    <property type="term" value="F:oxidoreductase activity, acting on diphenols and related substances as donors, oxygen as acceptor"/>
    <property type="evidence" value="ECO:0007669"/>
    <property type="project" value="TreeGrafter"/>
</dbReference>
<comment type="similarity">
    <text evidence="2 12">Belongs to the cytochrome ubiquinol oxidase subunit 1 family.</text>
</comment>
<accession>A0A916SD63</accession>
<dbReference type="EMBL" id="BMIG01000003">
    <property type="protein sequence ID" value="GGA93573.1"/>
    <property type="molecule type" value="Genomic_DNA"/>
</dbReference>
<sequence>MDGLDAFLLARIQFAANITFHILFPTISISLGWVLLFFKLRFVKTGQQHWMDAYQFWVKIFALTFALGVVSGITMSFQFGTNWPGYMEKVGNIAGPLLAYEVLTAFFLEATMLGVMLFARERVSERMHTIATLLVAGGTTLSAFWILALNSWMHTPAGFEMINGQAHVTSWLEVIFNPSFPYRFTHMMLASGLTVAFLVAGISAYRWLRDDKTAEVMASLKTGVYLAALLIPLQIIAGDLHGLNTLEHQPAKLAAMEGIWKTEKGAPAILFALPDEKAKENRYEIAIPKLASLYLTHSWDGEIKGLDQFEGKHPPVAPVFWAFRIMVGMGMLMLLVSWASAFQLAPWKKTAPTFPAPRGSLPPEVALRLRAGEARPAALAGKEVVPPQELKRWQLRMLVAMTFAGWIALIAGWYVTEIGRQPWLVTGVLTSAEAASQVPAPRIALTLALYLALYAALIVAYISVVFHLARHKKHADKPFGDGNTAGDTERELNVVNYPEKEGAANA</sequence>
<evidence type="ECO:0000256" key="11">
    <source>
        <dbReference type="ARBA" id="ARBA00023136"/>
    </source>
</evidence>
<dbReference type="GO" id="GO:0070069">
    <property type="term" value="C:cytochrome complex"/>
    <property type="evidence" value="ECO:0007669"/>
    <property type="project" value="UniProtKB-UniRule"/>
</dbReference>
<keyword evidence="11 12" id="KW-0472">Membrane</keyword>